<evidence type="ECO:0000256" key="1">
    <source>
        <dbReference type="ARBA" id="ARBA00004651"/>
    </source>
</evidence>
<evidence type="ECO:0008006" key="9">
    <source>
        <dbReference type="Google" id="ProtNLM"/>
    </source>
</evidence>
<keyword evidence="5 7" id="KW-1133">Transmembrane helix</keyword>
<reference evidence="8" key="1">
    <citation type="submission" date="2018-05" db="EMBL/GenBank/DDBJ databases">
        <authorList>
            <person name="Lanie J.A."/>
            <person name="Ng W.-L."/>
            <person name="Kazmierczak K.M."/>
            <person name="Andrzejewski T.M."/>
            <person name="Davidsen T.M."/>
            <person name="Wayne K.J."/>
            <person name="Tettelin H."/>
            <person name="Glass J.I."/>
            <person name="Rusch D."/>
            <person name="Podicherti R."/>
            <person name="Tsui H.-C.T."/>
            <person name="Winkler M.E."/>
        </authorList>
    </citation>
    <scope>NUCLEOTIDE SEQUENCE</scope>
</reference>
<dbReference type="Gene3D" id="1.20.1740.10">
    <property type="entry name" value="Amino acid/polyamine transporter I"/>
    <property type="match status" value="1"/>
</dbReference>
<feature type="transmembrane region" description="Helical" evidence="7">
    <location>
        <begin position="141"/>
        <end position="161"/>
    </location>
</feature>
<dbReference type="NCBIfam" id="TIGR00835">
    <property type="entry name" value="agcS"/>
    <property type="match status" value="1"/>
</dbReference>
<evidence type="ECO:0000256" key="3">
    <source>
        <dbReference type="ARBA" id="ARBA00022475"/>
    </source>
</evidence>
<dbReference type="GO" id="GO:0005283">
    <property type="term" value="F:amino acid:sodium symporter activity"/>
    <property type="evidence" value="ECO:0007669"/>
    <property type="project" value="InterPro"/>
</dbReference>
<dbReference type="InterPro" id="IPR001463">
    <property type="entry name" value="Na/Ala_symport"/>
</dbReference>
<keyword evidence="6 7" id="KW-0472">Membrane</keyword>
<proteinExistence type="predicted"/>
<comment type="subcellular location">
    <subcellularLocation>
        <location evidence="1">Cell membrane</location>
        <topology evidence="1">Multi-pass membrane protein</topology>
    </subcellularLocation>
</comment>
<dbReference type="GO" id="GO:0005886">
    <property type="term" value="C:plasma membrane"/>
    <property type="evidence" value="ECO:0007669"/>
    <property type="project" value="UniProtKB-SubCell"/>
</dbReference>
<evidence type="ECO:0000256" key="7">
    <source>
        <dbReference type="SAM" id="Phobius"/>
    </source>
</evidence>
<feature type="transmembrane region" description="Helical" evidence="7">
    <location>
        <begin position="203"/>
        <end position="224"/>
    </location>
</feature>
<sequence length="312" mass="32739">MNSLFAEFAKLMWGPWLLILLLGTGVWLSICLRGIQIRNLTYAFRLTFSKERGGEGDISHFGSLMTALAATVGMGNIAGVSTAVVLGGPGAIFWMWITGLVGMATKYSEGFLAVKYRYVNEYGEISGGPMYYLEHGLGQKWLGTCFAIFGALAAFGIGNMIQSNTTAKALSETLGTSNFLVGIVLALLTGMVVVGGIKRIADVASYFVPIMVSIYFIGASIVILNNLSHLGSGIALIFEHAFTGTAATGGFVGATLAQTIRFGVARGLFSNESGMGSAPIAAAAAKTNHPGKQALVSMTGTFLDTLIICSLT</sequence>
<accession>A0A382JB16</accession>
<evidence type="ECO:0000313" key="8">
    <source>
        <dbReference type="EMBL" id="SVC09076.1"/>
    </source>
</evidence>
<dbReference type="PANTHER" id="PTHR30330">
    <property type="entry name" value="AGSS FAMILY TRANSPORTER, SODIUM-ALANINE"/>
    <property type="match status" value="1"/>
</dbReference>
<dbReference type="PANTHER" id="PTHR30330:SF3">
    <property type="entry name" value="TRANSCRIPTIONAL REGULATOR, LRP FAMILY"/>
    <property type="match status" value="1"/>
</dbReference>
<keyword evidence="3" id="KW-1003">Cell membrane</keyword>
<feature type="transmembrane region" description="Helical" evidence="7">
    <location>
        <begin position="12"/>
        <end position="35"/>
    </location>
</feature>
<feature type="non-terminal residue" evidence="8">
    <location>
        <position position="312"/>
    </location>
</feature>
<keyword evidence="4 7" id="KW-0812">Transmembrane</keyword>
<dbReference type="AlphaFoldDB" id="A0A382JB16"/>
<protein>
    <recommendedName>
        <fullName evidence="9">Amino acid carrier protein</fullName>
    </recommendedName>
</protein>
<evidence type="ECO:0000256" key="6">
    <source>
        <dbReference type="ARBA" id="ARBA00023136"/>
    </source>
</evidence>
<evidence type="ECO:0000256" key="2">
    <source>
        <dbReference type="ARBA" id="ARBA00022448"/>
    </source>
</evidence>
<feature type="transmembrane region" description="Helical" evidence="7">
    <location>
        <begin position="173"/>
        <end position="197"/>
    </location>
</feature>
<organism evidence="8">
    <name type="scientific">marine metagenome</name>
    <dbReference type="NCBI Taxonomy" id="408172"/>
    <lineage>
        <taxon>unclassified sequences</taxon>
        <taxon>metagenomes</taxon>
        <taxon>ecological metagenomes</taxon>
    </lineage>
</organism>
<evidence type="ECO:0000256" key="5">
    <source>
        <dbReference type="ARBA" id="ARBA00022989"/>
    </source>
</evidence>
<keyword evidence="2" id="KW-0813">Transport</keyword>
<dbReference type="EMBL" id="UINC01073016">
    <property type="protein sequence ID" value="SVC09076.1"/>
    <property type="molecule type" value="Genomic_DNA"/>
</dbReference>
<gene>
    <name evidence="8" type="ORF">METZ01_LOCUS261930</name>
</gene>
<name>A0A382JB16_9ZZZZ</name>
<dbReference type="Pfam" id="PF01235">
    <property type="entry name" value="Na_Ala_symp"/>
    <property type="match status" value="1"/>
</dbReference>
<dbReference type="PRINTS" id="PR00175">
    <property type="entry name" value="NAALASMPORT"/>
</dbReference>
<evidence type="ECO:0000256" key="4">
    <source>
        <dbReference type="ARBA" id="ARBA00022692"/>
    </source>
</evidence>